<dbReference type="Proteomes" id="UP000241167">
    <property type="component" value="Unassembled WGS sequence"/>
</dbReference>
<reference evidence="1 2" key="1">
    <citation type="submission" date="2018-03" db="EMBL/GenBank/DDBJ databases">
        <title>The draft genome of Sphingosinicella sp. GL-C-18.</title>
        <authorList>
            <person name="Liu L."/>
            <person name="Li L."/>
            <person name="Liang L."/>
            <person name="Zhang X."/>
            <person name="Wang T."/>
        </authorList>
    </citation>
    <scope>NUCLEOTIDE SEQUENCE [LARGE SCALE GENOMIC DNA]</scope>
    <source>
        <strain evidence="1 2">GL-C-18</strain>
    </source>
</reference>
<sequence>MNLLFPPTSRYAAVETATIEDSDGTVTIYLRRRFLPQPARFATVREHVVSQGERLDNVTALYFDDPEQFWRLCDANGAMRPTDLLARIGRKLRITLPEGVPGAPNG</sequence>
<dbReference type="OrthoDB" id="9809850at2"/>
<keyword evidence="2" id="KW-1185">Reference proteome</keyword>
<dbReference type="RefSeq" id="WP_106511375.1">
    <property type="nucleotide sequence ID" value="NZ_PXYI01000001.1"/>
</dbReference>
<accession>A0A2P7QZH2</accession>
<name>A0A2P7QZH2_9SPHN</name>
<dbReference type="AlphaFoldDB" id="A0A2P7QZH2"/>
<gene>
    <name evidence="1" type="ORF">C7I55_03030</name>
</gene>
<protein>
    <recommendedName>
        <fullName evidence="3">LysM domain-containing protein</fullName>
    </recommendedName>
</protein>
<organism evidence="1 2">
    <name type="scientific">Allosphingosinicella deserti</name>
    <dbReference type="NCBI Taxonomy" id="2116704"/>
    <lineage>
        <taxon>Bacteria</taxon>
        <taxon>Pseudomonadati</taxon>
        <taxon>Pseudomonadota</taxon>
        <taxon>Alphaproteobacteria</taxon>
        <taxon>Sphingomonadales</taxon>
        <taxon>Sphingomonadaceae</taxon>
        <taxon>Allosphingosinicella</taxon>
    </lineage>
</organism>
<evidence type="ECO:0008006" key="3">
    <source>
        <dbReference type="Google" id="ProtNLM"/>
    </source>
</evidence>
<evidence type="ECO:0000313" key="2">
    <source>
        <dbReference type="Proteomes" id="UP000241167"/>
    </source>
</evidence>
<dbReference type="EMBL" id="PXYI01000001">
    <property type="protein sequence ID" value="PSJ43356.1"/>
    <property type="molecule type" value="Genomic_DNA"/>
</dbReference>
<comment type="caution">
    <text evidence="1">The sequence shown here is derived from an EMBL/GenBank/DDBJ whole genome shotgun (WGS) entry which is preliminary data.</text>
</comment>
<evidence type="ECO:0000313" key="1">
    <source>
        <dbReference type="EMBL" id="PSJ43356.1"/>
    </source>
</evidence>
<proteinExistence type="predicted"/>